<comment type="caution">
    <text evidence="1">The sequence shown here is derived from an EMBL/GenBank/DDBJ whole genome shotgun (WGS) entry which is preliminary data.</text>
</comment>
<evidence type="ECO:0000313" key="2">
    <source>
        <dbReference type="Proteomes" id="UP000176855"/>
    </source>
</evidence>
<dbReference type="STRING" id="1802202.A2730_03945"/>
<accession>A0A1G2HPS8</accession>
<dbReference type="AlphaFoldDB" id="A0A1G2HPS8"/>
<reference evidence="1 2" key="1">
    <citation type="journal article" date="2016" name="Nat. Commun.">
        <title>Thousands of microbial genomes shed light on interconnected biogeochemical processes in an aquifer system.</title>
        <authorList>
            <person name="Anantharaman K."/>
            <person name="Brown C.T."/>
            <person name="Hug L.A."/>
            <person name="Sharon I."/>
            <person name="Castelle C.J."/>
            <person name="Probst A.J."/>
            <person name="Thomas B.C."/>
            <person name="Singh A."/>
            <person name="Wilkins M.J."/>
            <person name="Karaoz U."/>
            <person name="Brodie E.L."/>
            <person name="Williams K.H."/>
            <person name="Hubbard S.S."/>
            <person name="Banfield J.F."/>
        </authorList>
    </citation>
    <scope>NUCLEOTIDE SEQUENCE [LARGE SCALE GENOMIC DNA]</scope>
</reference>
<name>A0A1G2HPS8_9BACT</name>
<dbReference type="PROSITE" id="PS51257">
    <property type="entry name" value="PROKAR_LIPOPROTEIN"/>
    <property type="match status" value="1"/>
</dbReference>
<evidence type="ECO:0000313" key="1">
    <source>
        <dbReference type="EMBL" id="OGZ64399.1"/>
    </source>
</evidence>
<proteinExistence type="predicted"/>
<sequence>MKNLYSDMLVKLLSLLVVIYVISACTIDTSQSQEASDNLQRTAIDLQKAYVRLCDNPSADCDWTKYHEYKKNIEESEKQRLEAISKPVLKEIPEVERIWKEYNIDKDISPSNPYNDYDDARAQGITVEELQAKRAQFAPIGRVAVAASYANDASVCDYIMEVGGTQEQTESCKHSVYLKTKDSVGCLTLKSENWRDSCLDNVARATNKPQLCKSIETKAFKDSCNGFFDTQKEHTKGFDSKIDEGDNTNMPEFIAVHDLSKKFGDNYGITYWAKNFEITSINYGLLYGAEIQIKFKDDHTKTIKVRNPSIKMMFKEDIFNSVCQSNPACGDIAWLYQHPSKDDDDTAFYCPTTIERCQTFLDELIKDYRPDLITQSHEDKIREYVTEGTGSTGLAYDYDVKFVEFIPPERTYNEQGSGTLSPAYIIYETKDGVKKKVQTDNTNNHHPYAEIRSFCFSSVPYEHGGGWHYEEQCSGTTWIMYFPPNDDRNVAVLNGGYCPITEKVCKEISDLIKEQYGSNLW</sequence>
<dbReference type="EMBL" id="MHOO01000006">
    <property type="protein sequence ID" value="OGZ64399.1"/>
    <property type="molecule type" value="Genomic_DNA"/>
</dbReference>
<protein>
    <submittedName>
        <fullName evidence="1">Uncharacterized protein</fullName>
    </submittedName>
</protein>
<organism evidence="1 2">
    <name type="scientific">Candidatus Staskawiczbacteria bacterium RIFCSPHIGHO2_01_FULL_39_25</name>
    <dbReference type="NCBI Taxonomy" id="1802202"/>
    <lineage>
        <taxon>Bacteria</taxon>
        <taxon>Candidatus Staskawicziibacteriota</taxon>
    </lineage>
</organism>
<gene>
    <name evidence="1" type="ORF">A2730_03945</name>
</gene>
<dbReference type="Proteomes" id="UP000176855">
    <property type="component" value="Unassembled WGS sequence"/>
</dbReference>